<dbReference type="PANTHER" id="PTHR45711">
    <property type="entry name" value="CHLORIDE CHANNEL PROTEIN"/>
    <property type="match status" value="1"/>
</dbReference>
<dbReference type="CDD" id="cd01031">
    <property type="entry name" value="EriC"/>
    <property type="match status" value="1"/>
</dbReference>
<feature type="transmembrane region" description="Helical" evidence="8">
    <location>
        <begin position="62"/>
        <end position="80"/>
    </location>
</feature>
<evidence type="ECO:0000259" key="9">
    <source>
        <dbReference type="PROSITE" id="PS51202"/>
    </source>
</evidence>
<dbReference type="SUPFAM" id="SSF116726">
    <property type="entry name" value="TrkA C-terminal domain-like"/>
    <property type="match status" value="1"/>
</dbReference>
<accession>C0BZX3</accession>
<keyword evidence="7" id="KW-0868">Chloride</keyword>
<feature type="transmembrane region" description="Helical" evidence="8">
    <location>
        <begin position="304"/>
        <end position="326"/>
    </location>
</feature>
<proteinExistence type="predicted"/>
<keyword evidence="2" id="KW-0813">Transport</keyword>
<dbReference type="OrthoDB" id="9812438at2"/>
<feature type="transmembrane region" description="Helical" evidence="8">
    <location>
        <begin position="367"/>
        <end position="389"/>
    </location>
</feature>
<dbReference type="Pfam" id="PF02080">
    <property type="entry name" value="TrkA_C"/>
    <property type="match status" value="1"/>
</dbReference>
<keyword evidence="6 8" id="KW-0472">Membrane</keyword>
<comment type="subcellular location">
    <subcellularLocation>
        <location evidence="1">Membrane</location>
        <topology evidence="1">Multi-pass membrane protein</topology>
    </subcellularLocation>
</comment>
<dbReference type="SUPFAM" id="SSF81340">
    <property type="entry name" value="Clc chloride channel"/>
    <property type="match status" value="1"/>
</dbReference>
<dbReference type="GO" id="GO:0008324">
    <property type="term" value="F:monoatomic cation transmembrane transporter activity"/>
    <property type="evidence" value="ECO:0007669"/>
    <property type="project" value="InterPro"/>
</dbReference>
<feature type="transmembrane region" description="Helical" evidence="8">
    <location>
        <begin position="194"/>
        <end position="218"/>
    </location>
</feature>
<dbReference type="Gene3D" id="3.30.70.1450">
    <property type="entry name" value="Regulator of K+ conductance, C-terminal domain"/>
    <property type="match status" value="1"/>
</dbReference>
<sequence length="520" mass="56225">MKKDTTTTIKRAERFQIILIGEGILVGGIAGLVVLLYRMCLENAGAWRNAILDYAGRSPARMAGWFLLLALMAVLTARLLKYEPMISGSGIPQLEGEMVGKLEQKWWKVLPAKFAGGFLCMLGGLALGREGPSIQIGAMVGKGVSKGLDRGKTEEKFLLTCGASAGLAAAFHAPLAGVMFSLEEVHKNFSVSVLLSVMTASLTADFLSSSVLGVDSVFQFDIVQALPQEYYGLILLLGVVLGILGAFYNWFTLKAQALYGKAKRLNTTGRIMIPFFCAGLLGFTAPELLGSGHSLIEYLTNEDVLLGTVLLVLAGRFLFSAVSFGSGAPGGIFFPLLVLGGYIGGAFATAGVQFFGLEPMYINNFVLLAMAGYFAAIVRAPLTGIILIFEMTGSLSQMMSLSMVSIVAYIVASLLRSKPIYESLLENLLKKQGEKVVQEHGQKILVNYVVRQGSRLEDVQISEISWPENCLLVAIQRGSQEIIPKGRTKLLVGDTIVTMTDERDRAVVHDKMERLCSDMF</sequence>
<evidence type="ECO:0000256" key="3">
    <source>
        <dbReference type="ARBA" id="ARBA00022692"/>
    </source>
</evidence>
<keyword evidence="4 8" id="KW-1133">Transmembrane helix</keyword>
<protein>
    <submittedName>
        <fullName evidence="10">Chloride transporter, ClC family</fullName>
    </submittedName>
</protein>
<dbReference type="GO" id="GO:0005886">
    <property type="term" value="C:plasma membrane"/>
    <property type="evidence" value="ECO:0007669"/>
    <property type="project" value="TreeGrafter"/>
</dbReference>
<organism evidence="10 11">
    <name type="scientific">[Clostridium] hylemonae DSM 15053</name>
    <dbReference type="NCBI Taxonomy" id="553973"/>
    <lineage>
        <taxon>Bacteria</taxon>
        <taxon>Bacillati</taxon>
        <taxon>Bacillota</taxon>
        <taxon>Clostridia</taxon>
        <taxon>Lachnospirales</taxon>
        <taxon>Lachnospiraceae</taxon>
    </lineage>
</organism>
<evidence type="ECO:0000256" key="7">
    <source>
        <dbReference type="ARBA" id="ARBA00023214"/>
    </source>
</evidence>
<comment type="caution">
    <text evidence="10">The sequence shown here is derived from an EMBL/GenBank/DDBJ whole genome shotgun (WGS) entry which is preliminary data.</text>
</comment>
<evidence type="ECO:0000256" key="2">
    <source>
        <dbReference type="ARBA" id="ARBA00022448"/>
    </source>
</evidence>
<feature type="transmembrane region" description="Helical" evidence="8">
    <location>
        <begin position="230"/>
        <end position="251"/>
    </location>
</feature>
<keyword evidence="3 8" id="KW-0812">Transmembrane</keyword>
<feature type="transmembrane region" description="Helical" evidence="8">
    <location>
        <begin position="271"/>
        <end position="292"/>
    </location>
</feature>
<feature type="transmembrane region" description="Helical" evidence="8">
    <location>
        <begin position="332"/>
        <end position="355"/>
    </location>
</feature>
<dbReference type="AlphaFoldDB" id="C0BZX3"/>
<evidence type="ECO:0000256" key="8">
    <source>
        <dbReference type="SAM" id="Phobius"/>
    </source>
</evidence>
<evidence type="ECO:0000313" key="10">
    <source>
        <dbReference type="EMBL" id="EEG74701.1"/>
    </source>
</evidence>
<dbReference type="Proteomes" id="UP000004893">
    <property type="component" value="Unassembled WGS sequence"/>
</dbReference>
<feature type="domain" description="RCK C-terminal" evidence="9">
    <location>
        <begin position="433"/>
        <end position="514"/>
    </location>
</feature>
<dbReference type="eggNOG" id="COG0038">
    <property type="taxonomic scope" value="Bacteria"/>
</dbReference>
<name>C0BZX3_9FIRM</name>
<dbReference type="GO" id="GO:0005247">
    <property type="term" value="F:voltage-gated chloride channel activity"/>
    <property type="evidence" value="ECO:0007669"/>
    <property type="project" value="TreeGrafter"/>
</dbReference>
<keyword evidence="11" id="KW-1185">Reference proteome</keyword>
<keyword evidence="5" id="KW-0406">Ion transport</keyword>
<dbReference type="InterPro" id="IPR014743">
    <property type="entry name" value="Cl-channel_core"/>
</dbReference>
<reference evidence="10" key="1">
    <citation type="submission" date="2009-02" db="EMBL/GenBank/DDBJ databases">
        <authorList>
            <person name="Fulton L."/>
            <person name="Clifton S."/>
            <person name="Fulton B."/>
            <person name="Xu J."/>
            <person name="Minx P."/>
            <person name="Pepin K.H."/>
            <person name="Johnson M."/>
            <person name="Bhonagiri V."/>
            <person name="Nash W.E."/>
            <person name="Mardis E.R."/>
            <person name="Wilson R.K."/>
        </authorList>
    </citation>
    <scope>NUCLEOTIDE SEQUENCE [LARGE SCALE GENOMIC DNA]</scope>
    <source>
        <strain evidence="10">DSM 15053</strain>
    </source>
</reference>
<dbReference type="eggNOG" id="COG0569">
    <property type="taxonomic scope" value="Bacteria"/>
</dbReference>
<dbReference type="EMBL" id="ABYI02000019">
    <property type="protein sequence ID" value="EEG74701.1"/>
    <property type="molecule type" value="Genomic_DNA"/>
</dbReference>
<dbReference type="STRING" id="553973.CLOHYLEM_05365"/>
<feature type="transmembrane region" description="Helical" evidence="8">
    <location>
        <begin position="15"/>
        <end position="37"/>
    </location>
</feature>
<evidence type="ECO:0000256" key="4">
    <source>
        <dbReference type="ARBA" id="ARBA00022989"/>
    </source>
</evidence>
<dbReference type="RefSeq" id="WP_006442700.1">
    <property type="nucleotide sequence ID" value="NZ_CP036524.1"/>
</dbReference>
<dbReference type="PROSITE" id="PS51202">
    <property type="entry name" value="RCK_C"/>
    <property type="match status" value="1"/>
</dbReference>
<dbReference type="HOGENOM" id="CLU_015263_7_4_9"/>
<dbReference type="Gene3D" id="1.10.3080.10">
    <property type="entry name" value="Clc chloride channel"/>
    <property type="match status" value="1"/>
</dbReference>
<dbReference type="InterPro" id="IPR001807">
    <property type="entry name" value="ClC"/>
</dbReference>
<dbReference type="InterPro" id="IPR036721">
    <property type="entry name" value="RCK_C_sf"/>
</dbReference>
<dbReference type="GO" id="GO:0006813">
    <property type="term" value="P:potassium ion transport"/>
    <property type="evidence" value="ECO:0007669"/>
    <property type="project" value="InterPro"/>
</dbReference>
<feature type="transmembrane region" description="Helical" evidence="8">
    <location>
        <begin position="157"/>
        <end position="182"/>
    </location>
</feature>
<evidence type="ECO:0000256" key="1">
    <source>
        <dbReference type="ARBA" id="ARBA00004141"/>
    </source>
</evidence>
<dbReference type="PRINTS" id="PR00762">
    <property type="entry name" value="CLCHANNEL"/>
</dbReference>
<dbReference type="InterPro" id="IPR006037">
    <property type="entry name" value="RCK_C"/>
</dbReference>
<gene>
    <name evidence="10" type="ORF">CLOHYLEM_05365</name>
</gene>
<evidence type="ECO:0000313" key="11">
    <source>
        <dbReference type="Proteomes" id="UP000004893"/>
    </source>
</evidence>
<evidence type="ECO:0000256" key="6">
    <source>
        <dbReference type="ARBA" id="ARBA00023136"/>
    </source>
</evidence>
<evidence type="ECO:0000256" key="5">
    <source>
        <dbReference type="ARBA" id="ARBA00023065"/>
    </source>
</evidence>
<dbReference type="Pfam" id="PF00654">
    <property type="entry name" value="Voltage_CLC"/>
    <property type="match status" value="1"/>
</dbReference>
<reference evidence="10" key="2">
    <citation type="submission" date="2013-06" db="EMBL/GenBank/DDBJ databases">
        <title>Draft genome sequence of Clostridium hylemonae (DSM 15053).</title>
        <authorList>
            <person name="Sudarsanam P."/>
            <person name="Ley R."/>
            <person name="Guruge J."/>
            <person name="Turnbaugh P.J."/>
            <person name="Mahowald M."/>
            <person name="Liep D."/>
            <person name="Gordon J."/>
        </authorList>
    </citation>
    <scope>NUCLEOTIDE SEQUENCE</scope>
    <source>
        <strain evidence="10">DSM 15053</strain>
    </source>
</reference>
<feature type="transmembrane region" description="Helical" evidence="8">
    <location>
        <begin position="395"/>
        <end position="415"/>
    </location>
</feature>
<dbReference type="PANTHER" id="PTHR45711:SF6">
    <property type="entry name" value="CHLORIDE CHANNEL PROTEIN"/>
    <property type="match status" value="1"/>
</dbReference>